<dbReference type="PANTHER" id="PTHR45760">
    <property type="entry name" value="FI19922P1-RELATED"/>
    <property type="match status" value="1"/>
</dbReference>
<dbReference type="InterPro" id="IPR018108">
    <property type="entry name" value="MCP_transmembrane"/>
</dbReference>
<comment type="similarity">
    <text evidence="2 11">Belongs to the mitochondrial carrier (TC 2.A.29) family.</text>
</comment>
<evidence type="ECO:0008006" key="15">
    <source>
        <dbReference type="Google" id="ProtNLM"/>
    </source>
</evidence>
<evidence type="ECO:0000256" key="2">
    <source>
        <dbReference type="ARBA" id="ARBA00006375"/>
    </source>
</evidence>
<dbReference type="InterPro" id="IPR045315">
    <property type="entry name" value="Mtm1-like"/>
</dbReference>
<feature type="repeat" description="Solcar" evidence="10">
    <location>
        <begin position="364"/>
        <end position="465"/>
    </location>
</feature>
<evidence type="ECO:0000256" key="12">
    <source>
        <dbReference type="SAM" id="MobiDB-lite"/>
    </source>
</evidence>
<evidence type="ECO:0000256" key="9">
    <source>
        <dbReference type="ARBA" id="ARBA00023136"/>
    </source>
</evidence>
<dbReference type="PANTHER" id="PTHR45760:SF2">
    <property type="entry name" value="FI19922P1-RELATED"/>
    <property type="match status" value="1"/>
</dbReference>
<feature type="compositionally biased region" description="Basic and acidic residues" evidence="12">
    <location>
        <begin position="16"/>
        <end position="33"/>
    </location>
</feature>
<dbReference type="Gene3D" id="1.50.40.10">
    <property type="entry name" value="Mitochondrial carrier domain"/>
    <property type="match status" value="2"/>
</dbReference>
<keyword evidence="14" id="KW-1185">Reference proteome</keyword>
<dbReference type="PROSITE" id="PS50920">
    <property type="entry name" value="SOLCAR"/>
    <property type="match status" value="3"/>
</dbReference>
<evidence type="ECO:0000256" key="1">
    <source>
        <dbReference type="ARBA" id="ARBA00004448"/>
    </source>
</evidence>
<comment type="subcellular location">
    <subcellularLocation>
        <location evidence="1">Mitochondrion inner membrane</location>
        <topology evidence="1">Multi-pass membrane protein</topology>
    </subcellularLocation>
</comment>
<evidence type="ECO:0000256" key="10">
    <source>
        <dbReference type="PROSITE-ProRule" id="PRU00282"/>
    </source>
</evidence>
<name>R7YTT2_CONA1</name>
<gene>
    <name evidence="13" type="ORF">W97_04456</name>
</gene>
<evidence type="ECO:0000256" key="6">
    <source>
        <dbReference type="ARBA" id="ARBA00022792"/>
    </source>
</evidence>
<evidence type="ECO:0000256" key="4">
    <source>
        <dbReference type="ARBA" id="ARBA00022692"/>
    </source>
</evidence>
<dbReference type="GeneID" id="19901767"/>
<evidence type="ECO:0000313" key="14">
    <source>
        <dbReference type="Proteomes" id="UP000016924"/>
    </source>
</evidence>
<proteinExistence type="inferred from homology"/>
<feature type="compositionally biased region" description="Basic and acidic residues" evidence="12">
    <location>
        <begin position="400"/>
        <end position="414"/>
    </location>
</feature>
<keyword evidence="6" id="KW-0999">Mitochondrion inner membrane</keyword>
<evidence type="ECO:0000256" key="7">
    <source>
        <dbReference type="ARBA" id="ARBA00022989"/>
    </source>
</evidence>
<reference evidence="14" key="1">
    <citation type="submission" date="2012-06" db="EMBL/GenBank/DDBJ databases">
        <title>The genome sequence of Coniosporium apollinis CBS 100218.</title>
        <authorList>
            <consortium name="The Broad Institute Genome Sequencing Platform"/>
            <person name="Cuomo C."/>
            <person name="Gorbushina A."/>
            <person name="Noack S."/>
            <person name="Walker B."/>
            <person name="Young S.K."/>
            <person name="Zeng Q."/>
            <person name="Gargeya S."/>
            <person name="Fitzgerald M."/>
            <person name="Haas B."/>
            <person name="Abouelleil A."/>
            <person name="Alvarado L."/>
            <person name="Arachchi H.M."/>
            <person name="Berlin A.M."/>
            <person name="Chapman S.B."/>
            <person name="Goldberg J."/>
            <person name="Griggs A."/>
            <person name="Gujja S."/>
            <person name="Hansen M."/>
            <person name="Howarth C."/>
            <person name="Imamovic A."/>
            <person name="Larimer J."/>
            <person name="McCowan C."/>
            <person name="Montmayeur A."/>
            <person name="Murphy C."/>
            <person name="Neiman D."/>
            <person name="Pearson M."/>
            <person name="Priest M."/>
            <person name="Roberts A."/>
            <person name="Saif S."/>
            <person name="Shea T."/>
            <person name="Sisk P."/>
            <person name="Sykes S."/>
            <person name="Wortman J."/>
            <person name="Nusbaum C."/>
            <person name="Birren B."/>
        </authorList>
    </citation>
    <scope>NUCLEOTIDE SEQUENCE [LARGE SCALE GENOMIC DNA]</scope>
    <source>
        <strain evidence="14">CBS 100218</strain>
    </source>
</reference>
<feature type="region of interest" description="Disordered" evidence="12">
    <location>
        <begin position="394"/>
        <end position="414"/>
    </location>
</feature>
<dbReference type="SUPFAM" id="SSF103506">
    <property type="entry name" value="Mitochondrial carrier"/>
    <property type="match status" value="1"/>
</dbReference>
<dbReference type="HOGENOM" id="CLU_015166_0_0_1"/>
<evidence type="ECO:0000256" key="8">
    <source>
        <dbReference type="ARBA" id="ARBA00023128"/>
    </source>
</evidence>
<keyword evidence="3 11" id="KW-0813">Transport</keyword>
<feature type="region of interest" description="Disordered" evidence="12">
    <location>
        <begin position="333"/>
        <end position="361"/>
    </location>
</feature>
<accession>R7YTT2</accession>
<keyword evidence="9 10" id="KW-0472">Membrane</keyword>
<dbReference type="OMA" id="YWWGYES"/>
<feature type="repeat" description="Solcar" evidence="10">
    <location>
        <begin position="134"/>
        <end position="221"/>
    </location>
</feature>
<organism evidence="13 14">
    <name type="scientific">Coniosporium apollinis (strain CBS 100218)</name>
    <name type="common">Rock-inhabiting black yeast</name>
    <dbReference type="NCBI Taxonomy" id="1168221"/>
    <lineage>
        <taxon>Eukaryota</taxon>
        <taxon>Fungi</taxon>
        <taxon>Dikarya</taxon>
        <taxon>Ascomycota</taxon>
        <taxon>Pezizomycotina</taxon>
        <taxon>Dothideomycetes</taxon>
        <taxon>Dothideomycetes incertae sedis</taxon>
        <taxon>Coniosporium</taxon>
    </lineage>
</organism>
<feature type="region of interest" description="Disordered" evidence="12">
    <location>
        <begin position="1"/>
        <end position="33"/>
    </location>
</feature>
<keyword evidence="4 10" id="KW-0812">Transmembrane</keyword>
<evidence type="ECO:0000256" key="3">
    <source>
        <dbReference type="ARBA" id="ARBA00022448"/>
    </source>
</evidence>
<dbReference type="AlphaFoldDB" id="R7YTT2"/>
<keyword evidence="5" id="KW-0677">Repeat</keyword>
<dbReference type="eggNOG" id="KOG0761">
    <property type="taxonomic scope" value="Eukaryota"/>
</dbReference>
<protein>
    <recommendedName>
        <fullName evidence="15">Mitochondrial carrier protein</fullName>
    </recommendedName>
</protein>
<dbReference type="Proteomes" id="UP000016924">
    <property type="component" value="Unassembled WGS sequence"/>
</dbReference>
<keyword evidence="7" id="KW-1133">Transmembrane helix</keyword>
<dbReference type="Pfam" id="PF00153">
    <property type="entry name" value="Mito_carr"/>
    <property type="match status" value="4"/>
</dbReference>
<feature type="repeat" description="Solcar" evidence="10">
    <location>
        <begin position="231"/>
        <end position="321"/>
    </location>
</feature>
<dbReference type="GO" id="GO:1990542">
    <property type="term" value="P:mitochondrial transmembrane transport"/>
    <property type="evidence" value="ECO:0007669"/>
    <property type="project" value="InterPro"/>
</dbReference>
<dbReference type="InterPro" id="IPR023395">
    <property type="entry name" value="MCP_dom_sf"/>
</dbReference>
<dbReference type="RefSeq" id="XP_007780536.1">
    <property type="nucleotide sequence ID" value="XM_007782346.1"/>
</dbReference>
<evidence type="ECO:0000256" key="11">
    <source>
        <dbReference type="RuleBase" id="RU000488"/>
    </source>
</evidence>
<evidence type="ECO:0000256" key="5">
    <source>
        <dbReference type="ARBA" id="ARBA00022737"/>
    </source>
</evidence>
<evidence type="ECO:0000313" key="13">
    <source>
        <dbReference type="EMBL" id="EON65219.1"/>
    </source>
</evidence>
<feature type="region of interest" description="Disordered" evidence="12">
    <location>
        <begin position="92"/>
        <end position="113"/>
    </location>
</feature>
<keyword evidence="8" id="KW-0496">Mitochondrion</keyword>
<dbReference type="GO" id="GO:0005743">
    <property type="term" value="C:mitochondrial inner membrane"/>
    <property type="evidence" value="ECO:0007669"/>
    <property type="project" value="UniProtKB-SubCell"/>
</dbReference>
<dbReference type="STRING" id="1168221.R7YTT2"/>
<dbReference type="EMBL" id="JH767572">
    <property type="protein sequence ID" value="EON65219.1"/>
    <property type="molecule type" value="Genomic_DNA"/>
</dbReference>
<dbReference type="OrthoDB" id="1747031at2759"/>
<sequence>MSYSAAMEEGSAPASDDGRGSQENSGQRHDRIATKERHIAMASAEIEDETVDLDVPDQVSISQKMLSAVSGSILTSLLVTPLDVVRVRLQSQAHPSDASSRPRPHIRTLPSTLGTTSFSNLPPNLGISSCCREVFWVNNNAPYCVAADSVAIASTPASSLAADCAAEEAQRKTFTSTFDGLRKIAQNEGTRTLWRGLSPTLAMAVPANVIYFAGYDWLRTSPASPLHNNISPVYAPLAAGSTARILAAVAVSPIEMFRTRMQAAHNAQTASGLFRETLDGLRDMVHAQGFRSLWRGLSLTLWRDVPFSAIYWWGYESGRNVLTDARERARGRSSEIGFLPNGAGDSRERHRRRSRSREKEDHTATLVDSFVAGAVSGAVAAFVTTPFDVGKTRQQVLKHSGAERRDRGVDKKHVRPEDRSMPRFLWHIFKEQGMGGLFKGWAARCLKVAPACAIMISSYEIGKKMAGGMNERRDAKRMAIEEEK</sequence>